<protein>
    <recommendedName>
        <fullName evidence="4">Trafficking protein particle complex subunit 11</fullName>
    </recommendedName>
</protein>
<evidence type="ECO:0000259" key="1">
    <source>
        <dbReference type="Pfam" id="PF07919"/>
    </source>
</evidence>
<dbReference type="InterPro" id="IPR012880">
    <property type="entry name" value="Gryzun"/>
</dbReference>
<reference evidence="3" key="1">
    <citation type="journal article" date="2024" name="Gigascience">
        <title>Chromosome-level genome of the poultry shaft louse Menopon gallinae provides insight into the host-switching and adaptive evolution of parasitic lice.</title>
        <authorList>
            <person name="Xu Y."/>
            <person name="Ma L."/>
            <person name="Liu S."/>
            <person name="Liang Y."/>
            <person name="Liu Q."/>
            <person name="He Z."/>
            <person name="Tian L."/>
            <person name="Duan Y."/>
            <person name="Cai W."/>
            <person name="Li H."/>
            <person name="Song F."/>
        </authorList>
    </citation>
    <scope>NUCLEOTIDE SEQUENCE</scope>
    <source>
        <strain evidence="3">Cailab_2023a</strain>
    </source>
</reference>
<organism evidence="3">
    <name type="scientific">Menopon gallinae</name>
    <name type="common">poultry shaft louse</name>
    <dbReference type="NCBI Taxonomy" id="328185"/>
    <lineage>
        <taxon>Eukaryota</taxon>
        <taxon>Metazoa</taxon>
        <taxon>Ecdysozoa</taxon>
        <taxon>Arthropoda</taxon>
        <taxon>Hexapoda</taxon>
        <taxon>Insecta</taxon>
        <taxon>Pterygota</taxon>
        <taxon>Neoptera</taxon>
        <taxon>Paraneoptera</taxon>
        <taxon>Psocodea</taxon>
        <taxon>Troctomorpha</taxon>
        <taxon>Phthiraptera</taxon>
        <taxon>Amblycera</taxon>
        <taxon>Menoponidae</taxon>
        <taxon>Menopon</taxon>
    </lineage>
</organism>
<dbReference type="Pfam" id="PF07919">
    <property type="entry name" value="Gryzun"/>
    <property type="match status" value="1"/>
</dbReference>
<dbReference type="GO" id="GO:0005737">
    <property type="term" value="C:cytoplasm"/>
    <property type="evidence" value="ECO:0007669"/>
    <property type="project" value="TreeGrafter"/>
</dbReference>
<name>A0AAW2HRK5_9NEOP</name>
<accession>A0AAW2HRK5</accession>
<dbReference type="AlphaFoldDB" id="A0AAW2HRK5"/>
<dbReference type="InterPro" id="IPR021773">
    <property type="entry name" value="TPC11"/>
</dbReference>
<evidence type="ECO:0000259" key="2">
    <source>
        <dbReference type="Pfam" id="PF11817"/>
    </source>
</evidence>
<dbReference type="PANTHER" id="PTHR14374">
    <property type="entry name" value="FOIE GRAS"/>
    <property type="match status" value="1"/>
</dbReference>
<proteinExistence type="predicted"/>
<gene>
    <name evidence="3" type="ORF">PYX00_005340</name>
</gene>
<feature type="domain" description="Trafficking protein particle complex subunit 11" evidence="2">
    <location>
        <begin position="260"/>
        <end position="514"/>
    </location>
</feature>
<dbReference type="PANTHER" id="PTHR14374:SF0">
    <property type="entry name" value="TRAFFICKING PROTEIN PARTICLE COMPLEX SUBUNIT 11"/>
    <property type="match status" value="1"/>
</dbReference>
<comment type="caution">
    <text evidence="3">The sequence shown here is derived from an EMBL/GenBank/DDBJ whole genome shotgun (WGS) entry which is preliminary data.</text>
</comment>
<evidence type="ECO:0008006" key="4">
    <source>
        <dbReference type="Google" id="ProtNLM"/>
    </source>
</evidence>
<feature type="domain" description="Gryzun putative trafficking through Golgi" evidence="1">
    <location>
        <begin position="996"/>
        <end position="1069"/>
    </location>
</feature>
<sequence>MNSPDPLDFPPELCTKPSALVGLFGLNTSNNPLHRTIWELFSAVHENSPVVFKLFETSHNFPPVKPKRSTYDWYTPRGLLKRNWMRKHLLEIPAVAVLFFDLNWDDPNFDKLRVECVSELQALRNSLGSHATKIAVILIQKTAPLPDDSKAAERAKQFCLPCDIETKQLFVLPHGDHLQGYVARLVNALHDLAQHYYHYEIKLVKQHKDQLNKTTQQYLFVRHQFKLGFLSELKQDNLNARKYYELAYTFLKEVRVFDTNILEIKLIAGFINYKICYLMFLLNQARDAINHLIGHIDYYKNRIGPKELIFEHYSWLCKQYSAFAAIFDHAVRRGLSAVQTQHPGYYYRLAALNAIERKKASLELCSEVTTYPSSDPLQGMQSLEFFGQRPWRPGKLSAEPTNPSMEVDGVTALKYRENLVNHSEIIIDLLGRAISQFKTYKCPRMRLQLVIQMAEEYYHSKDYGKALTILSHILWDYRNEKWWLILSTLLSRALSCAYLSANVQDYVSFALEALGSSSTFDSDNKKRICNNLTAVLKMKTPEPEPDIPQANALASAKLWKTVNSTQPAPFSIEMSNMKSCIEAKARFTKSSFNVDETITVEIFIRCTCPSPLEFSNLSVIVNSQNYSSEFAVSSEKYCLTFEPGVMKKLHCEFKCDAADASKNLHVGYVLLTLGSPKGRSVVLKYSISSYNESSGTDKANVDYQYFRINSPEVEDFDQIENLGVAKIVPKDSKVKIQMKHDSPALLSEWYPIHIIIQNEEDFTLLRSSVEVKFSSTDEATEQSTQLSSNLVSAAPSTKLSIPVNDIPDSQSENVVFYLRGHRSGIRNLSVKFWYGTNASNQNDKYFVETLVTVPVIKPFDVSTEILSMKFEQISKCFYKDPFILSPTVQILSPWPIIIHHSSLELGLYVKSCDKDLESHLAGITLNEGEGGTDMFALRIDDVSDQPIALGTYVLQWSRVGCSELTSSSVTMPTVTCKPAIIGVEMSLPAHGWVRKPMTVEYRLYNNTSTLLELDLVMDASDAFIFAGQKQVLLRLLPSSVRKLEYNLHPLFSGLVALPRMILRSSSDEYSEQINQIIERNLPSHVYVMPQEKTSPVAIES</sequence>
<dbReference type="EMBL" id="JARGDH010000003">
    <property type="protein sequence ID" value="KAL0272316.1"/>
    <property type="molecule type" value="Genomic_DNA"/>
</dbReference>
<dbReference type="Pfam" id="PF11817">
    <property type="entry name" value="Foie-gras_1"/>
    <property type="match status" value="1"/>
</dbReference>
<evidence type="ECO:0000313" key="3">
    <source>
        <dbReference type="EMBL" id="KAL0272316.1"/>
    </source>
</evidence>